<dbReference type="GO" id="GO:0051287">
    <property type="term" value="F:NAD binding"/>
    <property type="evidence" value="ECO:0007669"/>
    <property type="project" value="InterPro"/>
</dbReference>
<keyword evidence="2" id="KW-0520">NAD</keyword>
<dbReference type="InterPro" id="IPR006140">
    <property type="entry name" value="D-isomer_DH_NAD-bd"/>
</dbReference>
<dbReference type="STRING" id="690879.TSACC_22568"/>
<evidence type="ECO:0000259" key="3">
    <source>
        <dbReference type="Pfam" id="PF02826"/>
    </source>
</evidence>
<proteinExistence type="predicted"/>
<gene>
    <name evidence="4" type="ORF">TSACC_22568</name>
</gene>
<dbReference type="RefSeq" id="WP_101927846.1">
    <property type="nucleotide sequence ID" value="NZ_BDCO01000002.1"/>
</dbReference>
<keyword evidence="5" id="KW-1185">Reference proteome</keyword>
<evidence type="ECO:0000256" key="2">
    <source>
        <dbReference type="ARBA" id="ARBA00023027"/>
    </source>
</evidence>
<protein>
    <submittedName>
        <fullName evidence="4">Phosphoglycerate dehydrogenase</fullName>
    </submittedName>
</protein>
<dbReference type="Pfam" id="PF02826">
    <property type="entry name" value="2-Hacid_dh_C"/>
    <property type="match status" value="1"/>
</dbReference>
<organism evidence="4 5">
    <name type="scientific">Terrimicrobium sacchariphilum</name>
    <dbReference type="NCBI Taxonomy" id="690879"/>
    <lineage>
        <taxon>Bacteria</taxon>
        <taxon>Pseudomonadati</taxon>
        <taxon>Verrucomicrobiota</taxon>
        <taxon>Terrimicrobiia</taxon>
        <taxon>Terrimicrobiales</taxon>
        <taxon>Terrimicrobiaceae</taxon>
        <taxon>Terrimicrobium</taxon>
    </lineage>
</organism>
<comment type="caution">
    <text evidence="4">The sequence shown here is derived from an EMBL/GenBank/DDBJ whole genome shotgun (WGS) entry which is preliminary data.</text>
</comment>
<name>A0A146GBF7_TERSA</name>
<dbReference type="InParanoid" id="A0A146GBF7"/>
<evidence type="ECO:0000313" key="5">
    <source>
        <dbReference type="Proteomes" id="UP000076023"/>
    </source>
</evidence>
<sequence length="349" mass="38301">MTRLLTPAGESLMAEPANDLSPIRTTRVLFALTETELGIFFNGELPSPDPDHIQVFRYPEGHEDWQSVLEDVQPDILVSCWKTPTLPEAWLQRLDCPLRYVCHLTGSVRHVVPRSFLEDGGLVTNWGGIAAPQVAEHALLLALAALRNLPTWRRWDKTQIPATQTLFEKSVGIHGFGKVARCLVDLLRPFGVRARAYSDGVPASLMQSHGVTPAASLQELFSQSEVLFDCEALNELTELSVSDALLAALPDNAVFVNVGRGRIVDEDALAREAASGRITVAIDVVTHEPLPPDSPLATLPRVIYSPHIAGPTGDQFPHCGKLALENIRHYINHAPLDARVTLDIYDRAT</sequence>
<dbReference type="OrthoDB" id="189925at2"/>
<evidence type="ECO:0000256" key="1">
    <source>
        <dbReference type="ARBA" id="ARBA00023002"/>
    </source>
</evidence>
<dbReference type="InterPro" id="IPR036291">
    <property type="entry name" value="NAD(P)-bd_dom_sf"/>
</dbReference>
<dbReference type="Proteomes" id="UP000076023">
    <property type="component" value="Unassembled WGS sequence"/>
</dbReference>
<evidence type="ECO:0000313" key="4">
    <source>
        <dbReference type="EMBL" id="GAT34144.1"/>
    </source>
</evidence>
<dbReference type="Gene3D" id="3.40.50.720">
    <property type="entry name" value="NAD(P)-binding Rossmann-like Domain"/>
    <property type="match status" value="2"/>
</dbReference>
<accession>A0A146GBF7</accession>
<feature type="domain" description="D-isomer specific 2-hydroxyacid dehydrogenase NAD-binding" evidence="3">
    <location>
        <begin position="142"/>
        <end position="309"/>
    </location>
</feature>
<reference evidence="5" key="1">
    <citation type="journal article" date="2017" name="Genome Announc.">
        <title>Draft Genome Sequence of Terrimicrobium sacchariphilum NM-5T, a Facultative Anaerobic Soil Bacterium of the Class Spartobacteria.</title>
        <authorList>
            <person name="Qiu Y.L."/>
            <person name="Tourlousse D.M."/>
            <person name="Matsuura N."/>
            <person name="Ohashi A."/>
            <person name="Sekiguchi Y."/>
        </authorList>
    </citation>
    <scope>NUCLEOTIDE SEQUENCE [LARGE SCALE GENOMIC DNA]</scope>
    <source>
        <strain evidence="5">NM-5</strain>
    </source>
</reference>
<dbReference type="CDD" id="cd12167">
    <property type="entry name" value="2-Hacid_dh_8"/>
    <property type="match status" value="1"/>
</dbReference>
<dbReference type="InterPro" id="IPR050223">
    <property type="entry name" value="D-isomer_2-hydroxyacid_DH"/>
</dbReference>
<dbReference type="PANTHER" id="PTHR10996">
    <property type="entry name" value="2-HYDROXYACID DEHYDROGENASE-RELATED"/>
    <property type="match status" value="1"/>
</dbReference>
<keyword evidence="1" id="KW-0560">Oxidoreductase</keyword>
<dbReference type="PROSITE" id="PS00671">
    <property type="entry name" value="D_2_HYDROXYACID_DH_3"/>
    <property type="match status" value="1"/>
</dbReference>
<dbReference type="SUPFAM" id="SSF51735">
    <property type="entry name" value="NAD(P)-binding Rossmann-fold domains"/>
    <property type="match status" value="1"/>
</dbReference>
<dbReference type="PANTHER" id="PTHR10996:SF178">
    <property type="entry name" value="2-HYDROXYACID DEHYDROGENASE YGL185C-RELATED"/>
    <property type="match status" value="1"/>
</dbReference>
<dbReference type="AlphaFoldDB" id="A0A146GBF7"/>
<dbReference type="GO" id="GO:0016618">
    <property type="term" value="F:hydroxypyruvate reductase [NAD(P)H] activity"/>
    <property type="evidence" value="ECO:0007669"/>
    <property type="project" value="TreeGrafter"/>
</dbReference>
<dbReference type="GO" id="GO:0030267">
    <property type="term" value="F:glyoxylate reductase (NADPH) activity"/>
    <property type="evidence" value="ECO:0007669"/>
    <property type="project" value="TreeGrafter"/>
</dbReference>
<dbReference type="GO" id="GO:0005829">
    <property type="term" value="C:cytosol"/>
    <property type="evidence" value="ECO:0007669"/>
    <property type="project" value="TreeGrafter"/>
</dbReference>
<dbReference type="EMBL" id="BDCO01000002">
    <property type="protein sequence ID" value="GAT34144.1"/>
    <property type="molecule type" value="Genomic_DNA"/>
</dbReference>
<dbReference type="InterPro" id="IPR029753">
    <property type="entry name" value="D-isomer_DH_CS"/>
</dbReference>